<keyword evidence="2" id="KW-1185">Reference proteome</keyword>
<dbReference type="Proteomes" id="UP000007798">
    <property type="component" value="Unassembled WGS sequence"/>
</dbReference>
<reference evidence="1" key="3">
    <citation type="journal article" date="2008" name="Bioinformatics">
        <title>Assembly reconciliation.</title>
        <authorList>
            <person name="Zimin A.V."/>
            <person name="Smith D.R."/>
            <person name="Sutton G."/>
            <person name="Yorke J.A."/>
        </authorList>
    </citation>
    <scope>NUCLEOTIDE SEQUENCE</scope>
    <source>
        <strain evidence="1">TSC#14030-0811.24</strain>
    </source>
</reference>
<dbReference type="EMBL" id="CH963848">
    <property type="protein sequence ID" value="KRF97851.1"/>
    <property type="molecule type" value="Genomic_DNA"/>
</dbReference>
<gene>
    <name evidence="1" type="primary">Dwil\GK26934</name>
    <name evidence="1" type="ORF">Dwil_GK26934</name>
</gene>
<dbReference type="AlphaFoldDB" id="A0A0Q9X080"/>
<sequence>MLVLKQAKLERPVFRASNEIMFLSQLLLAVPLPRNSIFEHALNRFIAITHTSGLYDYWLKGSFDNLIRIGKMSYYQSVDYKSYRDLKLEDLQWFWILSINWFINL</sequence>
<proteinExistence type="predicted"/>
<reference evidence="1" key="1">
    <citation type="submission" date="2006-08" db="EMBL/GenBank/DDBJ databases">
        <authorList>
            <person name="Qian G."/>
            <person name="Yu M."/>
        </authorList>
    </citation>
    <scope>NUCLEOTIDE SEQUENCE</scope>
    <source>
        <strain evidence="1">TSC#14030-0811.24</strain>
    </source>
</reference>
<name>A0A0Q9X080_DROWI</name>
<accession>A0A0Q9X080</accession>
<reference evidence="1" key="4">
    <citation type="submission" date="2015-11" db="EMBL/GenBank/DDBJ databases">
        <authorList>
            <consortium name="FlyBase"/>
        </authorList>
    </citation>
    <scope>NUCLEOTIDE SEQUENCE</scope>
    <source>
        <strain evidence="1">TSC#14030-0811.24</strain>
    </source>
</reference>
<evidence type="ECO:0000313" key="2">
    <source>
        <dbReference type="Proteomes" id="UP000007798"/>
    </source>
</evidence>
<dbReference type="InParanoid" id="A0A0Q9X080"/>
<reference evidence="1" key="2">
    <citation type="journal article" date="2007" name="Nature">
        <title>Evolution of genes and genomes on the Drosophila phylogeny.</title>
        <authorList>
            <consortium name="Drosophila 12 Genomes Consortium"/>
            <person name="Clark A.G."/>
            <person name="Eisen M.B."/>
            <person name="Smith D.R."/>
            <person name="Bergman C.M."/>
            <person name="Oliver B."/>
            <person name="Markow T.A."/>
            <person name="Kaufman T.C."/>
            <person name="Kellis M."/>
            <person name="Gelbart W."/>
            <person name="Iyer V.N."/>
            <person name="Pollard D.A."/>
            <person name="Sackton T.B."/>
            <person name="Larracuente A.M."/>
            <person name="Singh N.D."/>
            <person name="Abad J.P."/>
            <person name="Abt D.N."/>
            <person name="Adryan B."/>
            <person name="Aguade M."/>
            <person name="Akashi H."/>
            <person name="Anderson W.W."/>
            <person name="Aquadro C.F."/>
            <person name="Ardell D.H."/>
            <person name="Arguello R."/>
            <person name="Artieri C.G."/>
            <person name="Barbash D.A."/>
            <person name="Barker D."/>
            <person name="Barsanti P."/>
            <person name="Batterham P."/>
            <person name="Batzoglou S."/>
            <person name="Begun D."/>
            <person name="Bhutkar A."/>
            <person name="Blanco E."/>
            <person name="Bosak S.A."/>
            <person name="Bradley R.K."/>
            <person name="Brand A.D."/>
            <person name="Brent M.R."/>
            <person name="Brooks A.N."/>
            <person name="Brown R.H."/>
            <person name="Butlin R.K."/>
            <person name="Caggese C."/>
            <person name="Calvi B.R."/>
            <person name="Bernardo de Carvalho A."/>
            <person name="Caspi A."/>
            <person name="Castrezana S."/>
            <person name="Celniker S.E."/>
            <person name="Chang J.L."/>
            <person name="Chapple C."/>
            <person name="Chatterji S."/>
            <person name="Chinwalla A."/>
            <person name="Civetta A."/>
            <person name="Clifton S.W."/>
            <person name="Comeron J.M."/>
            <person name="Costello J.C."/>
            <person name="Coyne J.A."/>
            <person name="Daub J."/>
            <person name="David R.G."/>
            <person name="Delcher A.L."/>
            <person name="Delehaunty K."/>
            <person name="Do C.B."/>
            <person name="Ebling H."/>
            <person name="Edwards K."/>
            <person name="Eickbush T."/>
            <person name="Evans J.D."/>
            <person name="Filipski A."/>
            <person name="Findeiss S."/>
            <person name="Freyhult E."/>
            <person name="Fulton L."/>
            <person name="Fulton R."/>
            <person name="Garcia A.C."/>
            <person name="Gardiner A."/>
            <person name="Garfield D.A."/>
            <person name="Garvin B.E."/>
            <person name="Gibson G."/>
            <person name="Gilbert D."/>
            <person name="Gnerre S."/>
            <person name="Godfrey J."/>
            <person name="Good R."/>
            <person name="Gotea V."/>
            <person name="Gravely B."/>
            <person name="Greenberg A.J."/>
            <person name="Griffiths-Jones S."/>
            <person name="Gross S."/>
            <person name="Guigo R."/>
            <person name="Gustafson E.A."/>
            <person name="Haerty W."/>
            <person name="Hahn M.W."/>
            <person name="Halligan D.L."/>
            <person name="Halpern A.L."/>
            <person name="Halter G.M."/>
            <person name="Han M.V."/>
            <person name="Heger A."/>
            <person name="Hillier L."/>
            <person name="Hinrichs A.S."/>
            <person name="Holmes I."/>
            <person name="Hoskins R.A."/>
            <person name="Hubisz M.J."/>
            <person name="Hultmark D."/>
            <person name="Huntley M.A."/>
            <person name="Jaffe D.B."/>
            <person name="Jagadeeshan S."/>
            <person name="Jeck W.R."/>
            <person name="Johnson J."/>
            <person name="Jones C.D."/>
            <person name="Jordan W.C."/>
            <person name="Karpen G.H."/>
            <person name="Kataoka E."/>
            <person name="Keightley P.D."/>
            <person name="Kheradpour P."/>
            <person name="Kirkness E.F."/>
            <person name="Koerich L.B."/>
            <person name="Kristiansen K."/>
            <person name="Kudrna D."/>
            <person name="Kulathinal R.J."/>
            <person name="Kumar S."/>
            <person name="Kwok R."/>
            <person name="Lander E."/>
            <person name="Langley C.H."/>
            <person name="Lapoint R."/>
            <person name="Lazzaro B.P."/>
            <person name="Lee S.J."/>
            <person name="Levesque L."/>
            <person name="Li R."/>
            <person name="Lin C.F."/>
            <person name="Lin M.F."/>
            <person name="Lindblad-Toh K."/>
            <person name="Llopart A."/>
            <person name="Long M."/>
            <person name="Low L."/>
            <person name="Lozovsky E."/>
            <person name="Lu J."/>
            <person name="Luo M."/>
            <person name="Machado C.A."/>
            <person name="Makalowski W."/>
            <person name="Marzo M."/>
            <person name="Matsuda M."/>
            <person name="Matzkin L."/>
            <person name="McAllister B."/>
            <person name="McBride C.S."/>
            <person name="McKernan B."/>
            <person name="McKernan K."/>
            <person name="Mendez-Lago M."/>
            <person name="Minx P."/>
            <person name="Mollenhauer M.U."/>
            <person name="Montooth K."/>
            <person name="Mount S.M."/>
            <person name="Mu X."/>
            <person name="Myers E."/>
            <person name="Negre B."/>
            <person name="Newfeld S."/>
            <person name="Nielsen R."/>
            <person name="Noor M.A."/>
            <person name="O'Grady P."/>
            <person name="Pachter L."/>
            <person name="Papaceit M."/>
            <person name="Parisi M.J."/>
            <person name="Parisi M."/>
            <person name="Parts L."/>
            <person name="Pedersen J.S."/>
            <person name="Pesole G."/>
            <person name="Phillippy A.M."/>
            <person name="Ponting C.P."/>
            <person name="Pop M."/>
            <person name="Porcelli D."/>
            <person name="Powell J.R."/>
            <person name="Prohaska S."/>
            <person name="Pruitt K."/>
            <person name="Puig M."/>
            <person name="Quesneville H."/>
            <person name="Ram K.R."/>
            <person name="Rand D."/>
            <person name="Rasmussen M.D."/>
            <person name="Reed L.K."/>
            <person name="Reenan R."/>
            <person name="Reily A."/>
            <person name="Remington K.A."/>
            <person name="Rieger T.T."/>
            <person name="Ritchie M.G."/>
            <person name="Robin C."/>
            <person name="Rogers Y.H."/>
            <person name="Rohde C."/>
            <person name="Rozas J."/>
            <person name="Rubenfield M.J."/>
            <person name="Ruiz A."/>
            <person name="Russo S."/>
            <person name="Salzberg S.L."/>
            <person name="Sanchez-Gracia A."/>
            <person name="Saranga D.J."/>
            <person name="Sato H."/>
            <person name="Schaeffer S.W."/>
            <person name="Schatz M.C."/>
            <person name="Schlenke T."/>
            <person name="Schwartz R."/>
            <person name="Segarra C."/>
            <person name="Singh R.S."/>
            <person name="Sirot L."/>
            <person name="Sirota M."/>
            <person name="Sisneros N.B."/>
            <person name="Smith C.D."/>
            <person name="Smith T.F."/>
            <person name="Spieth J."/>
            <person name="Stage D.E."/>
            <person name="Stark A."/>
            <person name="Stephan W."/>
            <person name="Strausberg R.L."/>
            <person name="Strempel S."/>
            <person name="Sturgill D."/>
            <person name="Sutton G."/>
            <person name="Sutton G.G."/>
            <person name="Tao W."/>
            <person name="Teichmann S."/>
            <person name="Tobari Y.N."/>
            <person name="Tomimura Y."/>
            <person name="Tsolas J.M."/>
            <person name="Valente V.L."/>
            <person name="Venter E."/>
            <person name="Venter J.C."/>
            <person name="Vicario S."/>
            <person name="Vieira F.G."/>
            <person name="Vilella A.J."/>
            <person name="Villasante A."/>
            <person name="Walenz B."/>
            <person name="Wang J."/>
            <person name="Wasserman M."/>
            <person name="Watts T."/>
            <person name="Wilson D."/>
            <person name="Wilson R.K."/>
            <person name="Wing R.A."/>
            <person name="Wolfner M.F."/>
            <person name="Wong A."/>
            <person name="Wong G.K."/>
            <person name="Wu C.I."/>
            <person name="Wu G."/>
            <person name="Yamamoto D."/>
            <person name="Yang H.P."/>
            <person name="Yang S.P."/>
            <person name="Yorke J.A."/>
            <person name="Yoshida K."/>
            <person name="Zdobnov E."/>
            <person name="Zhang P."/>
            <person name="Zhang Y."/>
            <person name="Zimin A.V."/>
            <person name="Baldwin J."/>
            <person name="Abdouelleil A."/>
            <person name="Abdulkadir J."/>
            <person name="Abebe A."/>
            <person name="Abera B."/>
            <person name="Abreu J."/>
            <person name="Acer S.C."/>
            <person name="Aftuck L."/>
            <person name="Alexander A."/>
            <person name="An P."/>
            <person name="Anderson E."/>
            <person name="Anderson S."/>
            <person name="Arachi H."/>
            <person name="Azer M."/>
            <person name="Bachantsang P."/>
            <person name="Barry A."/>
            <person name="Bayul T."/>
            <person name="Berlin A."/>
            <person name="Bessette D."/>
            <person name="Bloom T."/>
            <person name="Blye J."/>
            <person name="Boguslavskiy L."/>
            <person name="Bonnet C."/>
            <person name="Boukhgalter B."/>
            <person name="Bourzgui I."/>
            <person name="Brown A."/>
            <person name="Cahill P."/>
            <person name="Channer S."/>
            <person name="Cheshatsang Y."/>
            <person name="Chuda L."/>
            <person name="Citroen M."/>
            <person name="Collymore A."/>
            <person name="Cooke P."/>
            <person name="Costello M."/>
            <person name="D'Aco K."/>
            <person name="Daza R."/>
            <person name="De Haan G."/>
            <person name="DeGray S."/>
            <person name="DeMaso C."/>
            <person name="Dhargay N."/>
            <person name="Dooley K."/>
            <person name="Dooley E."/>
            <person name="Doricent M."/>
            <person name="Dorje P."/>
            <person name="Dorjee K."/>
            <person name="Dupes A."/>
            <person name="Elong R."/>
            <person name="Falk J."/>
            <person name="Farina A."/>
            <person name="Faro S."/>
            <person name="Ferguson D."/>
            <person name="Fisher S."/>
            <person name="Foley C.D."/>
            <person name="Franke A."/>
            <person name="Friedrich D."/>
            <person name="Gadbois L."/>
            <person name="Gearin G."/>
            <person name="Gearin C.R."/>
            <person name="Giannoukos G."/>
            <person name="Goode T."/>
            <person name="Graham J."/>
            <person name="Grandbois E."/>
            <person name="Grewal S."/>
            <person name="Gyaltsen K."/>
            <person name="Hafez N."/>
            <person name="Hagos B."/>
            <person name="Hall J."/>
            <person name="Henson C."/>
            <person name="Hollinger A."/>
            <person name="Honan T."/>
            <person name="Huard M.D."/>
            <person name="Hughes L."/>
            <person name="Hurhula B."/>
            <person name="Husby M.E."/>
            <person name="Kamat A."/>
            <person name="Kanga B."/>
            <person name="Kashin S."/>
            <person name="Khazanovich D."/>
            <person name="Kisner P."/>
            <person name="Lance K."/>
            <person name="Lara M."/>
            <person name="Lee W."/>
            <person name="Lennon N."/>
            <person name="Letendre F."/>
            <person name="LeVine R."/>
            <person name="Lipovsky A."/>
            <person name="Liu X."/>
            <person name="Liu J."/>
            <person name="Liu S."/>
            <person name="Lokyitsang T."/>
            <person name="Lokyitsang Y."/>
            <person name="Lubonja R."/>
            <person name="Lui A."/>
            <person name="MacDonald P."/>
            <person name="Magnisalis V."/>
            <person name="Maru K."/>
            <person name="Matthews C."/>
            <person name="McCusker W."/>
            <person name="McDonough S."/>
            <person name="Mehta T."/>
            <person name="Meldrim J."/>
            <person name="Meneus L."/>
            <person name="Mihai O."/>
            <person name="Mihalev A."/>
            <person name="Mihova T."/>
            <person name="Mittelman R."/>
            <person name="Mlenga V."/>
            <person name="Montmayeur A."/>
            <person name="Mulrain L."/>
            <person name="Navidi A."/>
            <person name="Naylor J."/>
            <person name="Negash T."/>
            <person name="Nguyen T."/>
            <person name="Nguyen N."/>
            <person name="Nicol R."/>
            <person name="Norbu C."/>
            <person name="Norbu N."/>
            <person name="Novod N."/>
            <person name="O'Neill B."/>
            <person name="Osman S."/>
            <person name="Markiewicz E."/>
            <person name="Oyono O.L."/>
            <person name="Patti C."/>
            <person name="Phunkhang P."/>
            <person name="Pierre F."/>
            <person name="Priest M."/>
            <person name="Raghuraman S."/>
            <person name="Rege F."/>
            <person name="Reyes R."/>
            <person name="Rise C."/>
            <person name="Rogov P."/>
            <person name="Ross K."/>
            <person name="Ryan E."/>
            <person name="Settipalli S."/>
            <person name="Shea T."/>
            <person name="Sherpa N."/>
            <person name="Shi L."/>
            <person name="Shih D."/>
            <person name="Sparrow T."/>
            <person name="Spaulding J."/>
            <person name="Stalker J."/>
            <person name="Stange-Thomann N."/>
            <person name="Stavropoulos S."/>
            <person name="Stone C."/>
            <person name="Strader C."/>
            <person name="Tesfaye S."/>
            <person name="Thomson T."/>
            <person name="Thoulutsang Y."/>
            <person name="Thoulutsang D."/>
            <person name="Topham K."/>
            <person name="Topping I."/>
            <person name="Tsamla T."/>
            <person name="Vassiliev H."/>
            <person name="Vo A."/>
            <person name="Wangchuk T."/>
            <person name="Wangdi T."/>
            <person name="Weiand M."/>
            <person name="Wilkinson J."/>
            <person name="Wilson A."/>
            <person name="Yadav S."/>
            <person name="Young G."/>
            <person name="Yu Q."/>
            <person name="Zembek L."/>
            <person name="Zhong D."/>
            <person name="Zimmer A."/>
            <person name="Zwirko Z."/>
            <person name="Jaffe D.B."/>
            <person name="Alvarez P."/>
            <person name="Brockman W."/>
            <person name="Butler J."/>
            <person name="Chin C."/>
            <person name="Gnerre S."/>
            <person name="Grabherr M."/>
            <person name="Kleber M."/>
            <person name="Mauceli E."/>
            <person name="MacCallum I."/>
        </authorList>
    </citation>
    <scope>NUCLEOTIDE SEQUENCE [LARGE SCALE GENOMIC DNA]</scope>
    <source>
        <strain evidence="1">TSC#14030-0811.24</strain>
    </source>
</reference>
<organism evidence="1 2">
    <name type="scientific">Drosophila willistoni</name>
    <name type="common">Fruit fly</name>
    <dbReference type="NCBI Taxonomy" id="7260"/>
    <lineage>
        <taxon>Eukaryota</taxon>
        <taxon>Metazoa</taxon>
        <taxon>Ecdysozoa</taxon>
        <taxon>Arthropoda</taxon>
        <taxon>Hexapoda</taxon>
        <taxon>Insecta</taxon>
        <taxon>Pterygota</taxon>
        <taxon>Neoptera</taxon>
        <taxon>Endopterygota</taxon>
        <taxon>Diptera</taxon>
        <taxon>Brachycera</taxon>
        <taxon>Muscomorpha</taxon>
        <taxon>Ephydroidea</taxon>
        <taxon>Drosophilidae</taxon>
        <taxon>Drosophila</taxon>
        <taxon>Sophophora</taxon>
    </lineage>
</organism>
<protein>
    <submittedName>
        <fullName evidence="1">Uncharacterized protein</fullName>
    </submittedName>
</protein>
<evidence type="ECO:0000313" key="1">
    <source>
        <dbReference type="EMBL" id="KRF97851.1"/>
    </source>
</evidence>
<dbReference type="OrthoDB" id="7852744at2759"/>